<sequence length="68" mass="8158">MKQHNKLNYVFIIIIVILAINYLLLPLFNINIYALGIFSHFIRFATTYVLPWVFLYWLIRLVKAIESK</sequence>
<feature type="transmembrane region" description="Helical" evidence="1">
    <location>
        <begin position="7"/>
        <end position="25"/>
    </location>
</feature>
<accession>A0A084J3A1</accession>
<accession>J8FIJ1</accession>
<dbReference type="EMBL" id="AHEV01000009">
    <property type="protein sequence ID" value="EJR43264.1"/>
    <property type="molecule type" value="Genomic_DNA"/>
</dbReference>
<name>A0A084J3A1_BACMY</name>
<keyword evidence="1" id="KW-0812">Transmembrane</keyword>
<keyword evidence="11" id="KW-1185">Reference proteome</keyword>
<reference evidence="2 7" key="1">
    <citation type="submission" date="2012-04" db="EMBL/GenBank/DDBJ databases">
        <title>The Genome Sequence of Bacillus cereus VD078.</title>
        <authorList>
            <consortium name="The Broad Institute Genome Sequencing Platform"/>
            <consortium name="The Broad Institute Genome Sequencing Center for Infectious Disease"/>
            <person name="Feldgarden M."/>
            <person name="Van der Auwera G.A."/>
            <person name="Mahillon J."/>
            <person name="Duprez V."/>
            <person name="Timmery S."/>
            <person name="Mattelet C."/>
            <person name="Dierick K."/>
            <person name="Sun M."/>
            <person name="Yu Z."/>
            <person name="Zhu L."/>
            <person name="Hu X."/>
            <person name="Shank E.B."/>
            <person name="Swiecicka I."/>
            <person name="Hansen B.M."/>
            <person name="Andrup L."/>
            <person name="Young S.K."/>
            <person name="Zeng Q."/>
            <person name="Gargeya S."/>
            <person name="Fitzgerald M."/>
            <person name="Haas B."/>
            <person name="Abouelleil A."/>
            <person name="Alvarado L."/>
            <person name="Arachchi H.M."/>
            <person name="Berlin A."/>
            <person name="Chapman S.B."/>
            <person name="Goldberg J."/>
            <person name="Griggs A."/>
            <person name="Gujja S."/>
            <person name="Hansen M."/>
            <person name="Howarth C."/>
            <person name="Imamovic A."/>
            <person name="Larimer J."/>
            <person name="McCowen C."/>
            <person name="Montmayeur A."/>
            <person name="Murphy C."/>
            <person name="Neiman D."/>
            <person name="Pearson M."/>
            <person name="Priest M."/>
            <person name="Roberts A."/>
            <person name="Saif S."/>
            <person name="Shea T."/>
            <person name="Sisk P."/>
            <person name="Sykes S."/>
            <person name="Wortman J."/>
            <person name="Nusbaum C."/>
            <person name="Birren B."/>
        </authorList>
    </citation>
    <scope>NUCLEOTIDE SEQUENCE [LARGE SCALE GENOMIC DNA]</scope>
    <source>
        <strain evidence="2 7">VD078</strain>
    </source>
</reference>
<organism evidence="3 8">
    <name type="scientific">Bacillus mycoides</name>
    <dbReference type="NCBI Taxonomy" id="1405"/>
    <lineage>
        <taxon>Bacteria</taxon>
        <taxon>Bacillati</taxon>
        <taxon>Bacillota</taxon>
        <taxon>Bacilli</taxon>
        <taxon>Bacillales</taxon>
        <taxon>Bacillaceae</taxon>
        <taxon>Bacillus</taxon>
        <taxon>Bacillus cereus group</taxon>
    </lineage>
</organism>
<keyword evidence="1" id="KW-1133">Transmembrane helix</keyword>
<gene>
    <name evidence="5" type="ORF">BACWE_17770</name>
    <name evidence="3" type="ORF">BWGOE8_42070</name>
    <name evidence="6" type="ORF">I6G81_20735</name>
    <name evidence="2" type="ORF">III_01339</name>
    <name evidence="4" type="ORF">S3E15_03531</name>
</gene>
<evidence type="ECO:0000313" key="3">
    <source>
        <dbReference type="EMBL" id="OFD74430.1"/>
    </source>
</evidence>
<dbReference type="KEGG" id="bmyo:BG05_1875"/>
<evidence type="ECO:0000313" key="6">
    <source>
        <dbReference type="EMBL" id="QQA14815.1"/>
    </source>
</evidence>
<dbReference type="RefSeq" id="WP_002129020.1">
    <property type="nucleotide sequence ID" value="NZ_CAKJWQ010000011.1"/>
</dbReference>
<evidence type="ECO:0008006" key="12">
    <source>
        <dbReference type="Google" id="ProtNLM"/>
    </source>
</evidence>
<dbReference type="EMBL" id="MRWU01000003">
    <property type="protein sequence ID" value="OSX94933.1"/>
    <property type="molecule type" value="Genomic_DNA"/>
</dbReference>
<evidence type="ECO:0000313" key="5">
    <source>
        <dbReference type="EMBL" id="PJN71427.1"/>
    </source>
</evidence>
<reference evidence="4 9" key="4">
    <citation type="submission" date="2016-12" db="EMBL/GenBank/DDBJ databases">
        <title>Genome Sequences of Twelve Sporeforming Bacillus Species Isolated from Foods.</title>
        <authorList>
            <person name="De Jong A."/>
            <person name="Holsappel S."/>
            <person name="Kuipers O.P."/>
        </authorList>
    </citation>
    <scope>NUCLEOTIDE SEQUENCE [LARGE SCALE GENOMIC DNA]</scope>
    <source>
        <strain evidence="4 9">S3E15</strain>
    </source>
</reference>
<evidence type="ECO:0000313" key="9">
    <source>
        <dbReference type="Proteomes" id="UP000194131"/>
    </source>
</evidence>
<evidence type="ECO:0000256" key="1">
    <source>
        <dbReference type="SAM" id="Phobius"/>
    </source>
</evidence>
<evidence type="ECO:0000313" key="2">
    <source>
        <dbReference type="EMBL" id="EJR43264.1"/>
    </source>
</evidence>
<dbReference type="Proteomes" id="UP000194131">
    <property type="component" value="Unassembled WGS sequence"/>
</dbReference>
<dbReference type="EMBL" id="LXLT01000061">
    <property type="protein sequence ID" value="OFD74430.1"/>
    <property type="molecule type" value="Genomic_DNA"/>
</dbReference>
<dbReference type="Proteomes" id="UP000175706">
    <property type="component" value="Unassembled WGS sequence"/>
</dbReference>
<accession>A0A0B5S609</accession>
<dbReference type="Proteomes" id="UP000236165">
    <property type="component" value="Unassembled WGS sequence"/>
</dbReference>
<reference evidence="6 11" key="5">
    <citation type="submission" date="2020-12" db="EMBL/GenBank/DDBJ databases">
        <title>FDA dAtabase for Regulatory Grade micrObial Sequences (FDA-ARGOS): Supporting development and validation of Infectious Disease Dx tests.</title>
        <authorList>
            <person name="Nelson B."/>
            <person name="Plummer A."/>
            <person name="Tallon L."/>
            <person name="Sadzewicz L."/>
            <person name="Zhao X."/>
            <person name="Boylan J."/>
            <person name="Ott S."/>
            <person name="Bowen H."/>
            <person name="Vavikolanu K."/>
            <person name="Mehta A."/>
            <person name="Aluvathingal J."/>
            <person name="Nadendla S."/>
            <person name="Myers T."/>
            <person name="Yan Y."/>
            <person name="Sichtig H."/>
        </authorList>
    </citation>
    <scope>NUCLEOTIDE SEQUENCE [LARGE SCALE GENOMIC DNA]</scope>
    <source>
        <strain evidence="6 11">FDAARGOS_924</strain>
    </source>
</reference>
<evidence type="ECO:0000313" key="4">
    <source>
        <dbReference type="EMBL" id="OSX94933.1"/>
    </source>
</evidence>
<dbReference type="Proteomes" id="UP000596196">
    <property type="component" value="Chromosome"/>
</dbReference>
<evidence type="ECO:0000313" key="8">
    <source>
        <dbReference type="Proteomes" id="UP000175706"/>
    </source>
</evidence>
<evidence type="ECO:0000313" key="10">
    <source>
        <dbReference type="Proteomes" id="UP000236165"/>
    </source>
</evidence>
<proteinExistence type="predicted"/>
<dbReference type="AlphaFoldDB" id="A0A084J3A1"/>
<dbReference type="GeneID" id="66266277"/>
<evidence type="ECO:0000313" key="11">
    <source>
        <dbReference type="Proteomes" id="UP000596196"/>
    </source>
</evidence>
<dbReference type="EMBL" id="CP065877">
    <property type="protein sequence ID" value="QQA14815.1"/>
    <property type="molecule type" value="Genomic_DNA"/>
</dbReference>
<dbReference type="EMBL" id="MKZQ01000020">
    <property type="protein sequence ID" value="PJN71427.1"/>
    <property type="molecule type" value="Genomic_DNA"/>
</dbReference>
<reference evidence="3 8" key="2">
    <citation type="submission" date="2016-05" db="EMBL/GenBank/DDBJ databases">
        <title>Bacillus thuringiensis and Bacillus weihenstephanensis as novel biocontrol agents of wilt causing Verticillium species.</title>
        <authorList>
            <person name="Hollensteiner J."/>
            <person name="Wemheuer F."/>
            <person name="Harting R."/>
            <person name="Kolarzyk A."/>
            <person name="Diaz-Valerio S."/>
            <person name="Poehlein A."/>
            <person name="Brzuszkiewicz E."/>
            <person name="Nesemann K."/>
            <person name="Braus-Stromeyer S."/>
            <person name="Braus G."/>
            <person name="Daniel R."/>
            <person name="Liesegang H."/>
        </authorList>
    </citation>
    <scope>NUCLEOTIDE SEQUENCE [LARGE SCALE GENOMIC DNA]</scope>
    <source>
        <strain evidence="3 8">GOE8</strain>
    </source>
</reference>
<dbReference type="PATRIC" id="fig|86662.25.peg.4319"/>
<feature type="transmembrane region" description="Helical" evidence="1">
    <location>
        <begin position="37"/>
        <end position="59"/>
    </location>
</feature>
<protein>
    <recommendedName>
        <fullName evidence="12">Permease</fullName>
    </recommendedName>
</protein>
<dbReference type="Proteomes" id="UP000006976">
    <property type="component" value="Unassembled WGS sequence"/>
</dbReference>
<reference evidence="5 10" key="3">
    <citation type="submission" date="2016-10" db="EMBL/GenBank/DDBJ databases">
        <title>Genome Sequence of Bacillus weihenstephanensis GM6LP.</title>
        <authorList>
            <person name="Poehlein A."/>
            <person name="Wemheuer F."/>
            <person name="Hollensteiner J."/>
            <person name="Wemheuer B."/>
        </authorList>
    </citation>
    <scope>NUCLEOTIDE SEQUENCE [LARGE SCALE GENOMIC DNA]</scope>
    <source>
        <strain evidence="5 10">GM6LP</strain>
    </source>
</reference>
<evidence type="ECO:0000313" key="7">
    <source>
        <dbReference type="Proteomes" id="UP000006976"/>
    </source>
</evidence>
<keyword evidence="1" id="KW-0472">Membrane</keyword>